<organism evidence="2">
    <name type="scientific">Kwoniella dejecticola CBS 10117</name>
    <dbReference type="NCBI Taxonomy" id="1296121"/>
    <lineage>
        <taxon>Eukaryota</taxon>
        <taxon>Fungi</taxon>
        <taxon>Dikarya</taxon>
        <taxon>Basidiomycota</taxon>
        <taxon>Agaricomycotina</taxon>
        <taxon>Tremellomycetes</taxon>
        <taxon>Tremellales</taxon>
        <taxon>Cryptococcaceae</taxon>
        <taxon>Kwoniella</taxon>
    </lineage>
</organism>
<sequence length="235" mass="26114">MLTETITFVVILFIGFLNSVFVTALSPVFGGCITKTRFESIMQQDRSSYGLLSTQGTKLDCTTLCKNKKFIYAHFQQSTSRCFCTKTDEIAPDDIQEGCDHLGTCKACHASVTYLVSPLEFTGCYTHLLGKPFLELTENGNTDLSTCLSICASDVYDTEVVGFSSKFKIDTKGNLQLNSHRNSGDEKGKGRGGWEWEWKCACYSGKGHSASRKKLRGKCGKGSVWRFQVPQMDHE</sequence>
<dbReference type="EMBL" id="CP144530">
    <property type="protein sequence ID" value="WWC58570.1"/>
    <property type="molecule type" value="Genomic_DNA"/>
</dbReference>
<evidence type="ECO:0000313" key="4">
    <source>
        <dbReference type="Proteomes" id="UP000078595"/>
    </source>
</evidence>
<keyword evidence="1" id="KW-1133">Transmembrane helix</keyword>
<keyword evidence="1" id="KW-0472">Membrane</keyword>
<dbReference type="VEuPathDB" id="FungiDB:I303_01117"/>
<evidence type="ECO:0000256" key="1">
    <source>
        <dbReference type="SAM" id="Phobius"/>
    </source>
</evidence>
<dbReference type="EMBL" id="KI894027">
    <property type="protein sequence ID" value="OBR89292.1"/>
    <property type="molecule type" value="Genomic_DNA"/>
</dbReference>
<gene>
    <name evidence="2" type="ORF">I303_01117</name>
    <name evidence="3" type="ORF">I303_101113</name>
</gene>
<keyword evidence="1" id="KW-0812">Transmembrane</keyword>
<reference evidence="2" key="1">
    <citation type="submission" date="2013-07" db="EMBL/GenBank/DDBJ databases">
        <title>The Genome Sequence of Cryptococcus dejecticola CBS10117.</title>
        <authorList>
            <consortium name="The Broad Institute Genome Sequencing Platform"/>
            <person name="Cuomo C."/>
            <person name="Litvintseva A."/>
            <person name="Chen Y."/>
            <person name="Heitman J."/>
            <person name="Sun S."/>
            <person name="Springer D."/>
            <person name="Dromer F."/>
            <person name="Young S.K."/>
            <person name="Zeng Q."/>
            <person name="Gargeya S."/>
            <person name="Fitzgerald M."/>
            <person name="Abouelleil A."/>
            <person name="Alvarado L."/>
            <person name="Berlin A.M."/>
            <person name="Chapman S.B."/>
            <person name="Dewar J."/>
            <person name="Goldberg J."/>
            <person name="Griggs A."/>
            <person name="Gujja S."/>
            <person name="Hansen M."/>
            <person name="Howarth C."/>
            <person name="Imamovic A."/>
            <person name="Larimer J."/>
            <person name="McCowan C."/>
            <person name="Murphy C."/>
            <person name="Pearson M."/>
            <person name="Priest M."/>
            <person name="Roberts A."/>
            <person name="Saif S."/>
            <person name="Shea T."/>
            <person name="Sykes S."/>
            <person name="Wortman J."/>
            <person name="Nusbaum C."/>
            <person name="Birren B."/>
        </authorList>
    </citation>
    <scope>NUCLEOTIDE SEQUENCE [LARGE SCALE GENOMIC DNA]</scope>
    <source>
        <strain evidence="2">CBS 10117</strain>
    </source>
</reference>
<dbReference type="OrthoDB" id="10338497at2759"/>
<feature type="transmembrane region" description="Helical" evidence="1">
    <location>
        <begin position="6"/>
        <end position="33"/>
    </location>
</feature>
<protein>
    <submittedName>
        <fullName evidence="2">Uncharacterized protein</fullName>
    </submittedName>
</protein>
<name>A0A1A6AGU6_9TREE</name>
<evidence type="ECO:0000313" key="3">
    <source>
        <dbReference type="EMBL" id="WWC58570.1"/>
    </source>
</evidence>
<dbReference type="AlphaFoldDB" id="A0A1A6AGU6"/>
<reference evidence="3" key="3">
    <citation type="submission" date="2024-02" db="EMBL/GenBank/DDBJ databases">
        <title>Comparative genomics of Cryptococcus and Kwoniella reveals pathogenesis evolution and contrasting modes of karyotype evolution via chromosome fusion or intercentromeric recombination.</title>
        <authorList>
            <person name="Coelho M.A."/>
            <person name="David-Palma M."/>
            <person name="Shea T."/>
            <person name="Bowers K."/>
            <person name="McGinley-Smith S."/>
            <person name="Mohammad A.W."/>
            <person name="Gnirke A."/>
            <person name="Yurkov A.M."/>
            <person name="Nowrousian M."/>
            <person name="Sun S."/>
            <person name="Cuomo C.A."/>
            <person name="Heitman J."/>
        </authorList>
    </citation>
    <scope>NUCLEOTIDE SEQUENCE</scope>
    <source>
        <strain evidence="3">CBS 10117</strain>
    </source>
</reference>
<proteinExistence type="predicted"/>
<reference evidence="3" key="2">
    <citation type="submission" date="2013-07" db="EMBL/GenBank/DDBJ databases">
        <authorList>
            <consortium name="The Broad Institute Genome Sequencing Platform"/>
            <person name="Cuomo C."/>
            <person name="Litvintseva A."/>
            <person name="Chen Y."/>
            <person name="Heitman J."/>
            <person name="Sun S."/>
            <person name="Springer D."/>
            <person name="Dromer F."/>
            <person name="Young S.K."/>
            <person name="Zeng Q."/>
            <person name="Gargeya S."/>
            <person name="Fitzgerald M."/>
            <person name="Abouelleil A."/>
            <person name="Alvarado L."/>
            <person name="Berlin A.M."/>
            <person name="Chapman S.B."/>
            <person name="Dewar J."/>
            <person name="Goldberg J."/>
            <person name="Griggs A."/>
            <person name="Gujja S."/>
            <person name="Hansen M."/>
            <person name="Howarth C."/>
            <person name="Imamovic A."/>
            <person name="Larimer J."/>
            <person name="McCowan C."/>
            <person name="Murphy C."/>
            <person name="Pearson M."/>
            <person name="Priest M."/>
            <person name="Roberts A."/>
            <person name="Saif S."/>
            <person name="Shea T."/>
            <person name="Sykes S."/>
            <person name="Wortman J."/>
            <person name="Nusbaum C."/>
            <person name="Birren B."/>
        </authorList>
    </citation>
    <scope>NUCLEOTIDE SEQUENCE</scope>
    <source>
        <strain evidence="3">CBS 10117</strain>
    </source>
</reference>
<dbReference type="KEGG" id="kdj:28964816"/>
<keyword evidence="4" id="KW-1185">Reference proteome</keyword>
<accession>A0A1A6AGU6</accession>
<dbReference type="Proteomes" id="UP000078595">
    <property type="component" value="Chromosome 1"/>
</dbReference>
<dbReference type="GeneID" id="28964816"/>
<evidence type="ECO:0000313" key="2">
    <source>
        <dbReference type="EMBL" id="OBR89292.1"/>
    </source>
</evidence>
<dbReference type="RefSeq" id="XP_018267134.1">
    <property type="nucleotide sequence ID" value="XM_018404480.1"/>
</dbReference>